<dbReference type="Proteomes" id="UP000076798">
    <property type="component" value="Unassembled WGS sequence"/>
</dbReference>
<evidence type="ECO:0000313" key="1">
    <source>
        <dbReference type="EMBL" id="KZT31108.1"/>
    </source>
</evidence>
<keyword evidence="2" id="KW-1185">Reference proteome</keyword>
<gene>
    <name evidence="1" type="ORF">SISSUDRAFT_1068090</name>
</gene>
<reference evidence="1 2" key="1">
    <citation type="journal article" date="2016" name="Mol. Biol. Evol.">
        <title>Comparative Genomics of Early-Diverging Mushroom-Forming Fungi Provides Insights into the Origins of Lignocellulose Decay Capabilities.</title>
        <authorList>
            <person name="Nagy L.G."/>
            <person name="Riley R."/>
            <person name="Tritt A."/>
            <person name="Adam C."/>
            <person name="Daum C."/>
            <person name="Floudas D."/>
            <person name="Sun H."/>
            <person name="Yadav J.S."/>
            <person name="Pangilinan J."/>
            <person name="Larsson K.H."/>
            <person name="Matsuura K."/>
            <person name="Barry K."/>
            <person name="Labutti K."/>
            <person name="Kuo R."/>
            <person name="Ohm R.A."/>
            <person name="Bhattacharya S.S."/>
            <person name="Shirouzu T."/>
            <person name="Yoshinaga Y."/>
            <person name="Martin F.M."/>
            <person name="Grigoriev I.V."/>
            <person name="Hibbett D.S."/>
        </authorList>
    </citation>
    <scope>NUCLEOTIDE SEQUENCE [LARGE SCALE GENOMIC DNA]</scope>
    <source>
        <strain evidence="1 2">HHB10207 ss-3</strain>
    </source>
</reference>
<sequence length="199" mass="22611">MYSRVLVHTRHTRRHSSGIVAVALCLQRHPPTSSSSRHLAAAVRPPRHTLIKTTSVRTRRYKENSRRRTHICPSTFFPSIPISCFSTWRSHIHDIEIAKTRLLQVHQHDILQPREMRAGVGYGSHLCDLVASSFAHPSHSLHNLPHHPSLDHHLRCSPRHLLHGRCHPSPMSADVPTSPTTLEDPLYETRTLSMGLGFM</sequence>
<organism evidence="1 2">
    <name type="scientific">Sistotremastrum suecicum HHB10207 ss-3</name>
    <dbReference type="NCBI Taxonomy" id="1314776"/>
    <lineage>
        <taxon>Eukaryota</taxon>
        <taxon>Fungi</taxon>
        <taxon>Dikarya</taxon>
        <taxon>Basidiomycota</taxon>
        <taxon>Agaricomycotina</taxon>
        <taxon>Agaricomycetes</taxon>
        <taxon>Sistotremastrales</taxon>
        <taxon>Sistotremastraceae</taxon>
        <taxon>Sistotremastrum</taxon>
    </lineage>
</organism>
<name>A0A165WFY5_9AGAM</name>
<accession>A0A165WFY5</accession>
<dbReference type="AlphaFoldDB" id="A0A165WFY5"/>
<proteinExistence type="predicted"/>
<protein>
    <submittedName>
        <fullName evidence="1">Uncharacterized protein</fullName>
    </submittedName>
</protein>
<dbReference type="EMBL" id="KV428854">
    <property type="protein sequence ID" value="KZT31108.1"/>
    <property type="molecule type" value="Genomic_DNA"/>
</dbReference>
<evidence type="ECO:0000313" key="2">
    <source>
        <dbReference type="Proteomes" id="UP000076798"/>
    </source>
</evidence>